<evidence type="ECO:0000256" key="1">
    <source>
        <dbReference type="SAM" id="Phobius"/>
    </source>
</evidence>
<dbReference type="EMBL" id="CAEZST010000004">
    <property type="protein sequence ID" value="CAB4542440.1"/>
    <property type="molecule type" value="Genomic_DNA"/>
</dbReference>
<keyword evidence="1" id="KW-0472">Membrane</keyword>
<protein>
    <submittedName>
        <fullName evidence="3">Unannotated protein</fullName>
    </submittedName>
</protein>
<dbReference type="Pfam" id="PF06923">
    <property type="entry name" value="GutM"/>
    <property type="match status" value="1"/>
</dbReference>
<accession>A0A6J6E944</accession>
<name>A0A6J6E944_9ZZZZ</name>
<dbReference type="AlphaFoldDB" id="A0A6J6E944"/>
<keyword evidence="1" id="KW-1133">Transmembrane helix</keyword>
<organism evidence="3">
    <name type="scientific">freshwater metagenome</name>
    <dbReference type="NCBI Taxonomy" id="449393"/>
    <lineage>
        <taxon>unclassified sequences</taxon>
        <taxon>metagenomes</taxon>
        <taxon>ecological metagenomes</taxon>
    </lineage>
</organism>
<gene>
    <name evidence="2" type="ORF">UFOPK1503_00349</name>
    <name evidence="3" type="ORF">UFOPK1693_00624</name>
</gene>
<keyword evidence="1" id="KW-0812">Transmembrane</keyword>
<feature type="transmembrane region" description="Helical" evidence="1">
    <location>
        <begin position="6"/>
        <end position="23"/>
    </location>
</feature>
<reference evidence="3" key="1">
    <citation type="submission" date="2020-05" db="EMBL/GenBank/DDBJ databases">
        <authorList>
            <person name="Chiriac C."/>
            <person name="Salcher M."/>
            <person name="Ghai R."/>
            <person name="Kavagutti S V."/>
        </authorList>
    </citation>
    <scope>NUCLEOTIDE SEQUENCE</scope>
</reference>
<dbReference type="InterPro" id="IPR009693">
    <property type="entry name" value="Glucitol_operon_activator"/>
</dbReference>
<dbReference type="EMBL" id="CAEZTO010000006">
    <property type="protein sequence ID" value="CAB4569888.1"/>
    <property type="molecule type" value="Genomic_DNA"/>
</dbReference>
<evidence type="ECO:0000313" key="3">
    <source>
        <dbReference type="EMBL" id="CAB4569888.1"/>
    </source>
</evidence>
<proteinExistence type="predicted"/>
<evidence type="ECO:0000313" key="2">
    <source>
        <dbReference type="EMBL" id="CAB4542440.1"/>
    </source>
</evidence>
<sequence>MEVLIWILLVIAVMWVFQLYLAVKQSQRFADALKEIRTPGTTTTVGMGGYRYRGGRAFVALAQKDGVVTGARILTGLTVFANAKPLNELVGHKLTDLAEGKGLEKSKKKVVEATQMAAKTLLDQNAQT</sequence>